<keyword evidence="1" id="KW-1133">Transmembrane helix</keyword>
<sequence length="268" mass="29812">MDAGDITVISSSMGAATILINALLLHFVLGNAIDDKLTFRLHLFTILFATISSIFISLWSMEAAGEDYSWIFSIFGGLIWVAYGNMTFWMFYRQTKCIFAKFYGIIFKGFVLSFTMMTIFTTVILGLVARYPDNDSYYNTSFGGECGVMIWLAVVTTVSNVVMIYGLHKIASDSENKSLNGLLIKMCVIMVLLLVFDIGLAVVQFFDFRGIGYTIRGCVYAFKVQTQYICLGKVEQCVTILKNASQNDVVEVNVSQVTPAPQAPEPVH</sequence>
<feature type="transmembrane region" description="Helical" evidence="1">
    <location>
        <begin position="71"/>
        <end position="92"/>
    </location>
</feature>
<organism evidence="2 3">
    <name type="scientific">Conidiobolus coronatus (strain ATCC 28846 / CBS 209.66 / NRRL 28638)</name>
    <name type="common">Delacroixia coronata</name>
    <dbReference type="NCBI Taxonomy" id="796925"/>
    <lineage>
        <taxon>Eukaryota</taxon>
        <taxon>Fungi</taxon>
        <taxon>Fungi incertae sedis</taxon>
        <taxon>Zoopagomycota</taxon>
        <taxon>Entomophthoromycotina</taxon>
        <taxon>Entomophthoromycetes</taxon>
        <taxon>Entomophthorales</taxon>
        <taxon>Ancylistaceae</taxon>
        <taxon>Conidiobolus</taxon>
    </lineage>
</organism>
<keyword evidence="3" id="KW-1185">Reference proteome</keyword>
<gene>
    <name evidence="2" type="ORF">CONCODRAFT_71966</name>
</gene>
<evidence type="ECO:0000313" key="3">
    <source>
        <dbReference type="Proteomes" id="UP000070444"/>
    </source>
</evidence>
<feature type="transmembrane region" description="Helical" evidence="1">
    <location>
        <begin position="179"/>
        <end position="206"/>
    </location>
</feature>
<accession>A0A137P1S1</accession>
<keyword evidence="1" id="KW-0812">Transmembrane</keyword>
<feature type="transmembrane region" description="Helical" evidence="1">
    <location>
        <begin position="148"/>
        <end position="167"/>
    </location>
</feature>
<feature type="transmembrane region" description="Helical" evidence="1">
    <location>
        <begin position="6"/>
        <end position="29"/>
    </location>
</feature>
<dbReference type="EMBL" id="KQ964559">
    <property type="protein sequence ID" value="KXN68829.1"/>
    <property type="molecule type" value="Genomic_DNA"/>
</dbReference>
<keyword evidence="1" id="KW-0472">Membrane</keyword>
<evidence type="ECO:0000313" key="2">
    <source>
        <dbReference type="EMBL" id="KXN68829.1"/>
    </source>
</evidence>
<feature type="transmembrane region" description="Helical" evidence="1">
    <location>
        <begin position="104"/>
        <end position="128"/>
    </location>
</feature>
<dbReference type="Proteomes" id="UP000070444">
    <property type="component" value="Unassembled WGS sequence"/>
</dbReference>
<evidence type="ECO:0000256" key="1">
    <source>
        <dbReference type="SAM" id="Phobius"/>
    </source>
</evidence>
<reference evidence="2 3" key="1">
    <citation type="journal article" date="2015" name="Genome Biol. Evol.">
        <title>Phylogenomic analyses indicate that early fungi evolved digesting cell walls of algal ancestors of land plants.</title>
        <authorList>
            <person name="Chang Y."/>
            <person name="Wang S."/>
            <person name="Sekimoto S."/>
            <person name="Aerts A.L."/>
            <person name="Choi C."/>
            <person name="Clum A."/>
            <person name="LaButti K.M."/>
            <person name="Lindquist E.A."/>
            <person name="Yee Ngan C."/>
            <person name="Ohm R.A."/>
            <person name="Salamov A.A."/>
            <person name="Grigoriev I.V."/>
            <person name="Spatafora J.W."/>
            <person name="Berbee M.L."/>
        </authorList>
    </citation>
    <scope>NUCLEOTIDE SEQUENCE [LARGE SCALE GENOMIC DNA]</scope>
    <source>
        <strain evidence="2 3">NRRL 28638</strain>
    </source>
</reference>
<protein>
    <submittedName>
        <fullName evidence="2">Uncharacterized protein</fullName>
    </submittedName>
</protein>
<dbReference type="AlphaFoldDB" id="A0A137P1S1"/>
<proteinExistence type="predicted"/>
<feature type="transmembrane region" description="Helical" evidence="1">
    <location>
        <begin position="41"/>
        <end position="59"/>
    </location>
</feature>
<name>A0A137P1S1_CONC2</name>